<sequence>MDEYNKNRKDIHILNGKLFYNIEIFGDYLAQREKYKSHKGLDAVHFYLVCKYGWLPSVARSLSFDDLNFLLAEEMHGWTLPPEAR</sequence>
<dbReference type="Proteomes" id="UP000198418">
    <property type="component" value="Unassembled WGS sequence"/>
</dbReference>
<reference evidence="2" key="1">
    <citation type="submission" date="2017-06" db="EMBL/GenBank/DDBJ databases">
        <authorList>
            <person name="Varghese N."/>
            <person name="Submissions S."/>
        </authorList>
    </citation>
    <scope>NUCLEOTIDE SEQUENCE [LARGE SCALE GENOMIC DNA]</scope>
    <source>
        <strain evidence="2">DSM 137</strain>
    </source>
</reference>
<keyword evidence="2" id="KW-1185">Reference proteome</keyword>
<organism evidence="1 2">
    <name type="scientific">Rhodoblastus acidophilus</name>
    <name type="common">Rhodopseudomonas acidophila</name>
    <dbReference type="NCBI Taxonomy" id="1074"/>
    <lineage>
        <taxon>Bacteria</taxon>
        <taxon>Pseudomonadati</taxon>
        <taxon>Pseudomonadota</taxon>
        <taxon>Alphaproteobacteria</taxon>
        <taxon>Hyphomicrobiales</taxon>
        <taxon>Rhodoblastaceae</taxon>
        <taxon>Rhodoblastus</taxon>
    </lineage>
</organism>
<protein>
    <submittedName>
        <fullName evidence="1">Uncharacterized protein</fullName>
    </submittedName>
</protein>
<name>A0A212RBV0_RHOAC</name>
<accession>A0A212RBV0</accession>
<evidence type="ECO:0000313" key="1">
    <source>
        <dbReference type="EMBL" id="SNB69699.1"/>
    </source>
</evidence>
<proteinExistence type="predicted"/>
<dbReference type="AlphaFoldDB" id="A0A212RBV0"/>
<dbReference type="OrthoDB" id="8481534at2"/>
<dbReference type="EMBL" id="FYDG01000003">
    <property type="protein sequence ID" value="SNB69699.1"/>
    <property type="molecule type" value="Genomic_DNA"/>
</dbReference>
<evidence type="ECO:0000313" key="2">
    <source>
        <dbReference type="Proteomes" id="UP000198418"/>
    </source>
</evidence>
<gene>
    <name evidence="1" type="ORF">SAMN06265338_103274</name>
</gene>
<dbReference type="RefSeq" id="WP_088520385.1">
    <property type="nucleotide sequence ID" value="NZ_FYDG01000003.1"/>
</dbReference>